<organism evidence="3 4">
    <name type="scientific">Armillaria novae-zelandiae</name>
    <dbReference type="NCBI Taxonomy" id="153914"/>
    <lineage>
        <taxon>Eukaryota</taxon>
        <taxon>Fungi</taxon>
        <taxon>Dikarya</taxon>
        <taxon>Basidiomycota</taxon>
        <taxon>Agaricomycotina</taxon>
        <taxon>Agaricomycetes</taxon>
        <taxon>Agaricomycetidae</taxon>
        <taxon>Agaricales</taxon>
        <taxon>Marasmiineae</taxon>
        <taxon>Physalacriaceae</taxon>
        <taxon>Armillaria</taxon>
    </lineage>
</organism>
<feature type="compositionally biased region" description="Polar residues" evidence="1">
    <location>
        <begin position="46"/>
        <end position="61"/>
    </location>
</feature>
<dbReference type="Proteomes" id="UP001175227">
    <property type="component" value="Unassembled WGS sequence"/>
</dbReference>
<evidence type="ECO:0000256" key="2">
    <source>
        <dbReference type="SAM" id="SignalP"/>
    </source>
</evidence>
<comment type="caution">
    <text evidence="3">The sequence shown here is derived from an EMBL/GenBank/DDBJ whole genome shotgun (WGS) entry which is preliminary data.</text>
</comment>
<name>A0AA39UAH1_9AGAR</name>
<protein>
    <submittedName>
        <fullName evidence="3">Uncharacterized protein</fullName>
    </submittedName>
</protein>
<feature type="compositionally biased region" description="Low complexity" evidence="1">
    <location>
        <begin position="62"/>
        <end position="83"/>
    </location>
</feature>
<evidence type="ECO:0000313" key="4">
    <source>
        <dbReference type="Proteomes" id="UP001175227"/>
    </source>
</evidence>
<sequence>MFSVDPSRIYLLIYLLAGAVSATSVNLPRQQDPGSQVWQQTTVVPTSTIDPNTGQPYTTPVTGEISSTGTSTSTASSPTGSIGVEPLDGEHTGDGTFFTPGLGACGMNNTDADPIAAVSYLLFDYFPGSTTSNPNTKPYLREETHSPLHGPTNPTKNHYRVDNLSSTAARIASFAGASTSLRAHSARLPIGGETLLVPNTAAAAAAAKREISRNPREEGHAPKSDPFGFKEVETAAMSKEHRYPLQTFHRLVSLLVV</sequence>
<proteinExistence type="predicted"/>
<feature type="chain" id="PRO_5041228083" evidence="2">
    <location>
        <begin position="23"/>
        <end position="257"/>
    </location>
</feature>
<accession>A0AA39UAH1</accession>
<feature type="signal peptide" evidence="2">
    <location>
        <begin position="1"/>
        <end position="22"/>
    </location>
</feature>
<dbReference type="AlphaFoldDB" id="A0AA39UAH1"/>
<feature type="region of interest" description="Disordered" evidence="1">
    <location>
        <begin position="46"/>
        <end position="83"/>
    </location>
</feature>
<evidence type="ECO:0000256" key="1">
    <source>
        <dbReference type="SAM" id="MobiDB-lite"/>
    </source>
</evidence>
<gene>
    <name evidence="3" type="ORF">IW261DRAFT_1568159</name>
</gene>
<reference evidence="3" key="1">
    <citation type="submission" date="2023-06" db="EMBL/GenBank/DDBJ databases">
        <authorList>
            <consortium name="Lawrence Berkeley National Laboratory"/>
            <person name="Ahrendt S."/>
            <person name="Sahu N."/>
            <person name="Indic B."/>
            <person name="Wong-Bajracharya J."/>
            <person name="Merenyi Z."/>
            <person name="Ke H.-M."/>
            <person name="Monk M."/>
            <person name="Kocsube S."/>
            <person name="Drula E."/>
            <person name="Lipzen A."/>
            <person name="Balint B."/>
            <person name="Henrissat B."/>
            <person name="Andreopoulos B."/>
            <person name="Martin F.M."/>
            <person name="Harder C.B."/>
            <person name="Rigling D."/>
            <person name="Ford K.L."/>
            <person name="Foster G.D."/>
            <person name="Pangilinan J."/>
            <person name="Papanicolaou A."/>
            <person name="Barry K."/>
            <person name="LaButti K."/>
            <person name="Viragh M."/>
            <person name="Koriabine M."/>
            <person name="Yan M."/>
            <person name="Riley R."/>
            <person name="Champramary S."/>
            <person name="Plett K.L."/>
            <person name="Tsai I.J."/>
            <person name="Slot J."/>
            <person name="Sipos G."/>
            <person name="Plett J."/>
            <person name="Nagy L.G."/>
            <person name="Grigoriev I.V."/>
        </authorList>
    </citation>
    <scope>NUCLEOTIDE SEQUENCE</scope>
    <source>
        <strain evidence="3">ICMP 16352</strain>
    </source>
</reference>
<evidence type="ECO:0000313" key="3">
    <source>
        <dbReference type="EMBL" id="KAK0475229.1"/>
    </source>
</evidence>
<keyword evidence="4" id="KW-1185">Reference proteome</keyword>
<keyword evidence="2" id="KW-0732">Signal</keyword>
<dbReference type="EMBL" id="JAUEPR010000024">
    <property type="protein sequence ID" value="KAK0475229.1"/>
    <property type="molecule type" value="Genomic_DNA"/>
</dbReference>
<dbReference type="CDD" id="cd22191">
    <property type="entry name" value="DPBB_RlpA_EXP_N-like"/>
    <property type="match status" value="1"/>
</dbReference>